<feature type="compositionally biased region" description="Polar residues" evidence="1">
    <location>
        <begin position="765"/>
        <end position="781"/>
    </location>
</feature>
<gene>
    <name evidence="2" type="ORF">LSH36_49g07023</name>
</gene>
<evidence type="ECO:0000313" key="2">
    <source>
        <dbReference type="EMBL" id="KAK2165523.1"/>
    </source>
</evidence>
<feature type="compositionally biased region" description="Polar residues" evidence="1">
    <location>
        <begin position="790"/>
        <end position="807"/>
    </location>
</feature>
<accession>A0AAD9K7L3</accession>
<protein>
    <submittedName>
        <fullName evidence="2">Uncharacterized protein</fullName>
    </submittedName>
</protein>
<dbReference type="PANTHER" id="PTHR34365">
    <property type="entry name" value="ENOLASE (DUF1399)"/>
    <property type="match status" value="1"/>
</dbReference>
<keyword evidence="3" id="KW-1185">Reference proteome</keyword>
<evidence type="ECO:0000313" key="3">
    <source>
        <dbReference type="Proteomes" id="UP001208570"/>
    </source>
</evidence>
<proteinExistence type="predicted"/>
<dbReference type="AlphaFoldDB" id="A0AAD9K7L3"/>
<dbReference type="EMBL" id="JAODUP010000049">
    <property type="protein sequence ID" value="KAK2165523.1"/>
    <property type="molecule type" value="Genomic_DNA"/>
</dbReference>
<evidence type="ECO:0000256" key="1">
    <source>
        <dbReference type="SAM" id="MobiDB-lite"/>
    </source>
</evidence>
<dbReference type="InterPro" id="IPR009836">
    <property type="entry name" value="GRDP-like"/>
</dbReference>
<sequence>MTSANPDYRSFDIKPYLLGAAPVYIDWLEKWRQYPALVSDGVLLRIVYRYTNRWLPLLAEWSGVELEPPLDVHWLWHLHMLNPHHYADYCIKRFKRIMPHKIRLSPAEQKFALDRTKPIWRDTYRDEPFELDPESVNPGTYHPQGADFTRILGAARAAMNFAHQVSLPHYRDANFLFQALIRYKKFLLLRKRNRDCRSTVPVDIVLMWKVHALFPVDYYNEAMRSCLLPTICADVDQDGRCLGQGGYDDRDWSALYHDPLLVPGSAYRGVPSYLSLRMLAPSESGEPMFDQCDITIDEVSVGELWSRDRTLVLAVRLLGSTSVTSKEILRIETPINKVNRSGDTAQGLVSFKFSTKENQGVEFDVYAVRSQCCGCGRNEVHLNTMPFNPREPFEQSHFKTRDFLYQIPRISGLDPKISFRCRLRAVAPEPHVFGLIRKPFSPIRQLSEQLMSFVYTLPKWKRAIERAKVNEEANSVFIRATHELKSRDGSQDFVTEVIKQYDLDLSAVLVYHNNDQLVALAHSVGDETIASPSQLTGACPLSLDPESDELAMSISNQQREWAICKGHWVYHSGGSGVKMSVIYLNNHKKYDFDIRDDEMSTIQFSDISIDMPSGRITIDSRCRAVAENMALAFCIGIIYVSCQMRATILATSRQSSVATLLAGQNGSVRSVKSTGDLCLTDLETSINPSRSTSRFTARRRNRKINRRRKLSASYTFLLASGLLIDLTLHGSTKNSQPPARTSLASLHMLYDQSKSGAMETGLSDARNNNYPPSGTNRNVETNPGAYGDQRTANSTIRTDNSLNGGPTYKQDSIQFTSFSAGDHDGAGAEYMDVRL</sequence>
<comment type="caution">
    <text evidence="2">The sequence shown here is derived from an EMBL/GenBank/DDBJ whole genome shotgun (WGS) entry which is preliminary data.</text>
</comment>
<feature type="region of interest" description="Disordered" evidence="1">
    <location>
        <begin position="764"/>
        <end position="807"/>
    </location>
</feature>
<reference evidence="2" key="1">
    <citation type="journal article" date="2023" name="Mol. Biol. Evol.">
        <title>Third-Generation Sequencing Reveals the Adaptive Role of the Epigenome in Three Deep-Sea Polychaetes.</title>
        <authorList>
            <person name="Perez M."/>
            <person name="Aroh O."/>
            <person name="Sun Y."/>
            <person name="Lan Y."/>
            <person name="Juniper S.K."/>
            <person name="Young C.R."/>
            <person name="Angers B."/>
            <person name="Qian P.Y."/>
        </authorList>
    </citation>
    <scope>NUCLEOTIDE SEQUENCE</scope>
    <source>
        <strain evidence="2">P08H-3</strain>
    </source>
</reference>
<organism evidence="2 3">
    <name type="scientific">Paralvinella palmiformis</name>
    <dbReference type="NCBI Taxonomy" id="53620"/>
    <lineage>
        <taxon>Eukaryota</taxon>
        <taxon>Metazoa</taxon>
        <taxon>Spiralia</taxon>
        <taxon>Lophotrochozoa</taxon>
        <taxon>Annelida</taxon>
        <taxon>Polychaeta</taxon>
        <taxon>Sedentaria</taxon>
        <taxon>Canalipalpata</taxon>
        <taxon>Terebellida</taxon>
        <taxon>Terebelliformia</taxon>
        <taxon>Alvinellidae</taxon>
        <taxon>Paralvinella</taxon>
    </lineage>
</organism>
<name>A0AAD9K7L3_9ANNE</name>
<dbReference type="PANTHER" id="PTHR34365:SF7">
    <property type="entry name" value="GLYCINE-RICH DOMAIN-CONTAINING PROTEIN 1"/>
    <property type="match status" value="1"/>
</dbReference>
<dbReference type="Proteomes" id="UP001208570">
    <property type="component" value="Unassembled WGS sequence"/>
</dbReference>
<dbReference type="Pfam" id="PF07173">
    <property type="entry name" value="GRDP-like"/>
    <property type="match status" value="1"/>
</dbReference>